<gene>
    <name evidence="1" type="ORF">NUZ5A_20057</name>
</gene>
<dbReference type="AlphaFoldDB" id="A0A812F3J3"/>
<dbReference type="RefSeq" id="WP_205097615.1">
    <property type="nucleotide sequence ID" value="NZ_CAJNAQ010000002.1"/>
</dbReference>
<dbReference type="Proteomes" id="UP000655759">
    <property type="component" value="Unassembled WGS sequence"/>
</dbReference>
<organism evidence="1 2">
    <name type="scientific">Candidatus Nitrosotenuis uzonensis</name>
    <dbReference type="NCBI Taxonomy" id="1407055"/>
    <lineage>
        <taxon>Archaea</taxon>
        <taxon>Nitrososphaerota</taxon>
        <taxon>Candidatus Nitrosotenuis</taxon>
    </lineage>
</organism>
<dbReference type="EMBL" id="CAJNAQ010000002">
    <property type="protein sequence ID" value="CAE6485794.1"/>
    <property type="molecule type" value="Genomic_DNA"/>
</dbReference>
<reference evidence="1" key="1">
    <citation type="submission" date="2021-02" db="EMBL/GenBank/DDBJ databases">
        <authorList>
            <person name="Han P."/>
        </authorList>
    </citation>
    <scope>NUCLEOTIDE SEQUENCE</scope>
    <source>
        <strain evidence="1">Candidatus Nitrosotenuis uzonensis 5A</strain>
    </source>
</reference>
<sequence>MNQQSAKRWNDCWYDEKRRAYITHNEYFKKIPSIHETEHQQKYDQEIGDGGIVVREFKVKSLFGYPACKINYKDGSSIWFLLPTMTDDMLTKEIVKARLIPDSQENAIMYETTSKPWIEIGNGELILTEKEYELGKDLGYYTYTPIDAVKSLFKYN</sequence>
<evidence type="ECO:0000313" key="1">
    <source>
        <dbReference type="EMBL" id="CAE6485794.1"/>
    </source>
</evidence>
<comment type="caution">
    <text evidence="1">The sequence shown here is derived from an EMBL/GenBank/DDBJ whole genome shotgun (WGS) entry which is preliminary data.</text>
</comment>
<evidence type="ECO:0000313" key="2">
    <source>
        <dbReference type="Proteomes" id="UP000655759"/>
    </source>
</evidence>
<name>A0A812F3J3_9ARCH</name>
<protein>
    <submittedName>
        <fullName evidence="1">Uncharacterized protein</fullName>
    </submittedName>
</protein>
<proteinExistence type="predicted"/>
<accession>A0A812F3J3</accession>